<feature type="compositionally biased region" description="Basic and acidic residues" evidence="1">
    <location>
        <begin position="447"/>
        <end position="460"/>
    </location>
</feature>
<protein>
    <submittedName>
        <fullName evidence="3">Hemerythrin HHE cation binding domain protein</fullName>
    </submittedName>
</protein>
<comment type="caution">
    <text evidence="3">The sequence shown here is derived from an EMBL/GenBank/DDBJ whole genome shotgun (WGS) entry which is preliminary data.</text>
</comment>
<dbReference type="Gene3D" id="3.30.450.20">
    <property type="entry name" value="PAS domain"/>
    <property type="match status" value="1"/>
</dbReference>
<gene>
    <name evidence="3" type="ORF">HMPREF9134_00423</name>
</gene>
<dbReference type="Proteomes" id="UP000010408">
    <property type="component" value="Unassembled WGS sequence"/>
</dbReference>
<dbReference type="PANTHER" id="PTHR39966">
    <property type="entry name" value="BLL2471 PROTEIN-RELATED"/>
    <property type="match status" value="1"/>
</dbReference>
<feature type="domain" description="Hemerythrin-like" evidence="2">
    <location>
        <begin position="100"/>
        <end position="212"/>
    </location>
</feature>
<dbReference type="HOGENOM" id="CLU_026706_1_0_10"/>
<dbReference type="InterPro" id="IPR035965">
    <property type="entry name" value="PAS-like_dom_sf"/>
</dbReference>
<dbReference type="AlphaFoldDB" id="L1NH84"/>
<evidence type="ECO:0000256" key="1">
    <source>
        <dbReference type="SAM" id="MobiDB-lite"/>
    </source>
</evidence>
<dbReference type="Pfam" id="PF01814">
    <property type="entry name" value="Hemerythrin"/>
    <property type="match status" value="1"/>
</dbReference>
<dbReference type="eggNOG" id="COG2461">
    <property type="taxonomic scope" value="Bacteria"/>
</dbReference>
<feature type="compositionally biased region" description="Basic and acidic residues" evidence="1">
    <location>
        <begin position="421"/>
        <end position="431"/>
    </location>
</feature>
<feature type="compositionally biased region" description="Low complexity" evidence="1">
    <location>
        <begin position="434"/>
        <end position="446"/>
    </location>
</feature>
<name>L1NH84_9PORP</name>
<dbReference type="RefSeq" id="WP_005468589.1">
    <property type="nucleotide sequence ID" value="NZ_KB291043.1"/>
</dbReference>
<sequence length="567" mass="65541">MEMQKHLPEVNMDKLRIVLDTKERYMSGDLSLDDARAILREKVKTLRPYEIALAEQELKTFEEDECRKEDIQQMMQLFQDVMDTSRPDLPPDHPIMCYIRENDAMRELLKQVEELAQYPVIKNQWLALYDELHKYRLHLSRKQNQLYSILEKKGFDRPTTTMWLLDDFIRDEISDARRLIEQDKDEEFIKMQKMIVEDVLDLMQKEETVLYPTSLAMIRPNEFEEMKAGDREIGYAWIRVGKAKKEQEEPTPASGTAMTAGFAGELAALLGKYFSAGGTDPNGLLDVAQGQMTLEQINLVYKHLPVDLSYVDESEIVRFYSDTDHRVFPRSKNVIGRDVKNCHPRTSVHLVEEIIEKFRNGEEDEVDFWINKPGLFIYITYVAVRDEQGRFRGVLEMMQDCTRIRSLEGSRTLLSWDKSNKAADKHNRADQEGSAYASPSHSAPHQEAPHPQESHHHHAEEEDDDDNYVSCSCMKKPANAPTEEPEEEPVTEISEYNGDTRLKHLLDVYPWLKAELPQINPAFKMLSSPLARIMIPRATISMMSERSGMPIPELIAAIQARIAAHKE</sequence>
<accession>L1NH84</accession>
<evidence type="ECO:0000259" key="2">
    <source>
        <dbReference type="Pfam" id="PF01814"/>
    </source>
</evidence>
<reference evidence="3 4" key="1">
    <citation type="submission" date="2012-05" db="EMBL/GenBank/DDBJ databases">
        <authorList>
            <person name="Weinstock G."/>
            <person name="Sodergren E."/>
            <person name="Lobos E.A."/>
            <person name="Fulton L."/>
            <person name="Fulton R."/>
            <person name="Courtney L."/>
            <person name="Fronick C."/>
            <person name="O'Laughlin M."/>
            <person name="Godfrey J."/>
            <person name="Wilson R.M."/>
            <person name="Miner T."/>
            <person name="Farmer C."/>
            <person name="Delehaunty K."/>
            <person name="Cordes M."/>
            <person name="Minx P."/>
            <person name="Tomlinson C."/>
            <person name="Chen J."/>
            <person name="Wollam A."/>
            <person name="Pepin K.H."/>
            <person name="Bhonagiri V."/>
            <person name="Zhang X."/>
            <person name="Suruliraj S."/>
            <person name="Warren W."/>
            <person name="Mitreva M."/>
            <person name="Mardis E.R."/>
            <person name="Wilson R.K."/>
        </authorList>
    </citation>
    <scope>NUCLEOTIDE SEQUENCE [LARGE SCALE GENOMIC DNA]</scope>
    <source>
        <strain evidence="3 4">F0037</strain>
    </source>
</reference>
<evidence type="ECO:0000313" key="4">
    <source>
        <dbReference type="Proteomes" id="UP000010408"/>
    </source>
</evidence>
<dbReference type="Pfam" id="PF13596">
    <property type="entry name" value="PAS_10"/>
    <property type="match status" value="1"/>
</dbReference>
<dbReference type="EMBL" id="AMEQ01000013">
    <property type="protein sequence ID" value="EKY02567.1"/>
    <property type="molecule type" value="Genomic_DNA"/>
</dbReference>
<proteinExistence type="predicted"/>
<dbReference type="STRING" id="1127696.HMPREF9134_00423"/>
<dbReference type="InterPro" id="IPR012312">
    <property type="entry name" value="Hemerythrin-like"/>
</dbReference>
<evidence type="ECO:0000313" key="3">
    <source>
        <dbReference type="EMBL" id="EKY02567.1"/>
    </source>
</evidence>
<dbReference type="PATRIC" id="fig|1127696.3.peg.368"/>
<dbReference type="PANTHER" id="PTHR39966:SF3">
    <property type="entry name" value="DUF438 DOMAIN-CONTAINING PROTEIN"/>
    <property type="match status" value="1"/>
</dbReference>
<dbReference type="GO" id="GO:0005886">
    <property type="term" value="C:plasma membrane"/>
    <property type="evidence" value="ECO:0007669"/>
    <property type="project" value="TreeGrafter"/>
</dbReference>
<organism evidence="3 4">
    <name type="scientific">Porphyromonas catoniae F0037</name>
    <dbReference type="NCBI Taxonomy" id="1127696"/>
    <lineage>
        <taxon>Bacteria</taxon>
        <taxon>Pseudomonadati</taxon>
        <taxon>Bacteroidota</taxon>
        <taxon>Bacteroidia</taxon>
        <taxon>Bacteroidales</taxon>
        <taxon>Porphyromonadaceae</taxon>
        <taxon>Porphyromonas</taxon>
    </lineage>
</organism>
<feature type="region of interest" description="Disordered" evidence="1">
    <location>
        <begin position="421"/>
        <end position="489"/>
    </location>
</feature>
<dbReference type="SUPFAM" id="SSF55785">
    <property type="entry name" value="PYP-like sensor domain (PAS domain)"/>
    <property type="match status" value="1"/>
</dbReference>